<dbReference type="AlphaFoldDB" id="A0A0K1PXW8"/>
<dbReference type="OrthoDB" id="9785122at2"/>
<proteinExistence type="predicted"/>
<gene>
    <name evidence="1" type="ORF">AKJ09_05039</name>
</gene>
<sequence>MSDLRPGIVTWQRSAESTSNHHVFDSAHPRIHQARQEIFEDGTCSLPIFFDADGREVATNGTPAPERPAHVPAFSALITNGRRKGVWEHGRMKLADGPSPRVGMWTFFFPDGARELVDYGEPSDVLPCKKYDASGVLRVEGAYKAMEGRHAGGGHWSGPLIGVWRFFDERGELVTERDLTHHRVDALDDDELLTFARTRHDVPDGATYVGHGRISTRTDLDHWGLARADGVTFRLTTFTDGRKKAEAQLGTDGALPGPWSFWDPNGKLLARIEFRSFPPEEDGEEEEVAARWQMFAEDGAVLEEVFLPLYEQMENVRDVVLLDEEKLAMLHLLSTIVRLPRTEYYAMAKDIPWTELSDPSMFAWYAFHESKYHVAHLLNALVADAPEIRDGALRVLSTDTVHQGTIYESSARLTPMLLHVASDGRAARSAILALLARYADALPPPSDNEAPWLDPMRKAFRDRAVELGRLANDPDEAVRKQALRLLASRTLSAG</sequence>
<dbReference type="KEGG" id="llu:AKJ09_05039"/>
<dbReference type="InterPro" id="IPR011652">
    <property type="entry name" value="MORN_2"/>
</dbReference>
<dbReference type="Pfam" id="PF07661">
    <property type="entry name" value="MORN_2"/>
    <property type="match status" value="1"/>
</dbReference>
<dbReference type="Proteomes" id="UP000064967">
    <property type="component" value="Chromosome"/>
</dbReference>
<protein>
    <submittedName>
        <fullName evidence="1">Uncharacterized protein</fullName>
    </submittedName>
</protein>
<name>A0A0K1PXW8_9BACT</name>
<accession>A0A0K1PXW8</accession>
<keyword evidence="2" id="KW-1185">Reference proteome</keyword>
<evidence type="ECO:0000313" key="1">
    <source>
        <dbReference type="EMBL" id="AKU98375.1"/>
    </source>
</evidence>
<reference evidence="1 2" key="1">
    <citation type="submission" date="2015-08" db="EMBL/GenBank/DDBJ databases">
        <authorList>
            <person name="Babu N.S."/>
            <person name="Beckwith C.J."/>
            <person name="Beseler K.G."/>
            <person name="Brison A."/>
            <person name="Carone J.V."/>
            <person name="Caskin T.P."/>
            <person name="Diamond M."/>
            <person name="Durham M.E."/>
            <person name="Foxe J.M."/>
            <person name="Go M."/>
            <person name="Henderson B.A."/>
            <person name="Jones I.B."/>
            <person name="McGettigan J.A."/>
            <person name="Micheletti S.J."/>
            <person name="Nasrallah M.E."/>
            <person name="Ortiz D."/>
            <person name="Piller C.R."/>
            <person name="Privatt S.R."/>
            <person name="Schneider S.L."/>
            <person name="Sharp S."/>
            <person name="Smith T.C."/>
            <person name="Stanton J.D."/>
            <person name="Ullery H.E."/>
            <person name="Wilson R.J."/>
            <person name="Serrano M.G."/>
            <person name="Buck G."/>
            <person name="Lee V."/>
            <person name="Wang Y."/>
            <person name="Carvalho R."/>
            <person name="Voegtly L."/>
            <person name="Shi R."/>
            <person name="Duckworth R."/>
            <person name="Johnson A."/>
            <person name="Loviza R."/>
            <person name="Walstead R."/>
            <person name="Shah Z."/>
            <person name="Kiflezghi M."/>
            <person name="Wade K."/>
            <person name="Ball S.L."/>
            <person name="Bradley K.W."/>
            <person name="Asai D.J."/>
            <person name="Bowman C.A."/>
            <person name="Russell D.A."/>
            <person name="Pope W.H."/>
            <person name="Jacobs-Sera D."/>
            <person name="Hendrix R.W."/>
            <person name="Hatfull G.F."/>
        </authorList>
    </citation>
    <scope>NUCLEOTIDE SEQUENCE [LARGE SCALE GENOMIC DNA]</scope>
    <source>
        <strain evidence="1 2">DSM 27648</strain>
    </source>
</reference>
<evidence type="ECO:0000313" key="2">
    <source>
        <dbReference type="Proteomes" id="UP000064967"/>
    </source>
</evidence>
<organism evidence="1 2">
    <name type="scientific">Labilithrix luteola</name>
    <dbReference type="NCBI Taxonomy" id="1391654"/>
    <lineage>
        <taxon>Bacteria</taxon>
        <taxon>Pseudomonadati</taxon>
        <taxon>Myxococcota</taxon>
        <taxon>Polyangia</taxon>
        <taxon>Polyangiales</taxon>
        <taxon>Labilitrichaceae</taxon>
        <taxon>Labilithrix</taxon>
    </lineage>
</organism>
<dbReference type="EMBL" id="CP012333">
    <property type="protein sequence ID" value="AKU98375.1"/>
    <property type="molecule type" value="Genomic_DNA"/>
</dbReference>
<dbReference type="RefSeq" id="WP_146649343.1">
    <property type="nucleotide sequence ID" value="NZ_CP012333.1"/>
</dbReference>